<comment type="subcellular location">
    <subcellularLocation>
        <location evidence="1">Nucleus</location>
    </subcellularLocation>
</comment>
<keyword evidence="8" id="KW-0862">Zinc</keyword>
<accession>A9UV20</accession>
<evidence type="ECO:0000256" key="8">
    <source>
        <dbReference type="ARBA" id="ARBA00022833"/>
    </source>
</evidence>
<evidence type="ECO:0000259" key="14">
    <source>
        <dbReference type="Pfam" id="PF03104"/>
    </source>
</evidence>
<organism evidence="16 17">
    <name type="scientific">Monosiga brevicollis</name>
    <name type="common">Choanoflagellate</name>
    <dbReference type="NCBI Taxonomy" id="81824"/>
    <lineage>
        <taxon>Eukaryota</taxon>
        <taxon>Choanoflagellata</taxon>
        <taxon>Craspedida</taxon>
        <taxon>Salpingoecidae</taxon>
        <taxon>Monosiga</taxon>
    </lineage>
</organism>
<evidence type="ECO:0000256" key="6">
    <source>
        <dbReference type="ARBA" id="ARBA00022723"/>
    </source>
</evidence>
<dbReference type="InterPro" id="IPR038256">
    <property type="entry name" value="Pol_alpha_znc_sf"/>
</dbReference>
<evidence type="ECO:0000256" key="12">
    <source>
        <dbReference type="RuleBase" id="RU000442"/>
    </source>
</evidence>
<evidence type="ECO:0000256" key="7">
    <source>
        <dbReference type="ARBA" id="ARBA00022771"/>
    </source>
</evidence>
<keyword evidence="7" id="KW-0863">Zinc-finger</keyword>
<dbReference type="InterPro" id="IPR042087">
    <property type="entry name" value="DNA_pol_B_thumb"/>
</dbReference>
<dbReference type="eggNOG" id="KOG0970">
    <property type="taxonomic scope" value="Eukaryota"/>
</dbReference>
<gene>
    <name evidence="16" type="ORF">MONBRDRAFT_107</name>
</gene>
<dbReference type="OMA" id="MTKMNVG"/>
<dbReference type="GO" id="GO:0006273">
    <property type="term" value="P:lagging strand elongation"/>
    <property type="evidence" value="ECO:0000318"/>
    <property type="project" value="GO_Central"/>
</dbReference>
<dbReference type="AlphaFoldDB" id="A9UV20"/>
<dbReference type="CDD" id="cd05776">
    <property type="entry name" value="DNA_polB_alpha_exo"/>
    <property type="match status" value="1"/>
</dbReference>
<dbReference type="Pfam" id="PF03104">
    <property type="entry name" value="DNA_pol_B_exo1"/>
    <property type="match status" value="1"/>
</dbReference>
<keyword evidence="5 12" id="KW-0235">DNA replication</keyword>
<protein>
    <recommendedName>
        <fullName evidence="12">DNA polymerase</fullName>
        <ecNumber evidence="12">2.7.7.7</ecNumber>
    </recommendedName>
</protein>
<dbReference type="InterPro" id="IPR006133">
    <property type="entry name" value="DNA-dir_DNA_pol_B_exonuc"/>
</dbReference>
<dbReference type="GO" id="GO:0003682">
    <property type="term" value="F:chromatin binding"/>
    <property type="evidence" value="ECO:0000318"/>
    <property type="project" value="GO_Central"/>
</dbReference>
<keyword evidence="11" id="KW-0539">Nucleus</keyword>
<dbReference type="PRINTS" id="PR00106">
    <property type="entry name" value="DNAPOLB"/>
</dbReference>
<dbReference type="FunCoup" id="A9UV20">
    <property type="interactions" value="1486"/>
</dbReference>
<dbReference type="GO" id="GO:0008270">
    <property type="term" value="F:zinc ion binding"/>
    <property type="evidence" value="ECO:0007669"/>
    <property type="project" value="UniProtKB-KW"/>
</dbReference>
<dbReference type="Gene3D" id="2.40.50.730">
    <property type="match status" value="1"/>
</dbReference>
<dbReference type="RefSeq" id="XP_001744304.1">
    <property type="nucleotide sequence ID" value="XM_001744252.1"/>
</dbReference>
<feature type="domain" description="DNA-directed DNA polymerase family B exonuclease" evidence="14">
    <location>
        <begin position="153"/>
        <end position="395"/>
    </location>
</feature>
<name>A9UV20_MONBE</name>
<dbReference type="Gene3D" id="1.10.3200.20">
    <property type="entry name" value="DNA Polymerase alpha, zinc finger"/>
    <property type="match status" value="1"/>
</dbReference>
<dbReference type="PROSITE" id="PS00116">
    <property type="entry name" value="DNA_POLYMERASE_B"/>
    <property type="match status" value="1"/>
</dbReference>
<dbReference type="KEGG" id="mbr:MONBRDRAFT_107"/>
<evidence type="ECO:0000259" key="13">
    <source>
        <dbReference type="Pfam" id="PF00136"/>
    </source>
</evidence>
<dbReference type="NCBIfam" id="TIGR00592">
    <property type="entry name" value="pol2"/>
    <property type="match status" value="1"/>
</dbReference>
<dbReference type="Pfam" id="PF08996">
    <property type="entry name" value="zf-DNA_Pol"/>
    <property type="match status" value="1"/>
</dbReference>
<reference evidence="16 17" key="1">
    <citation type="journal article" date="2008" name="Nature">
        <title>The genome of the choanoflagellate Monosiga brevicollis and the origin of metazoans.</title>
        <authorList>
            <consortium name="JGI Sequencing"/>
            <person name="King N."/>
            <person name="Westbrook M.J."/>
            <person name="Young S.L."/>
            <person name="Kuo A."/>
            <person name="Abedin M."/>
            <person name="Chapman J."/>
            <person name="Fairclough S."/>
            <person name="Hellsten U."/>
            <person name="Isogai Y."/>
            <person name="Letunic I."/>
            <person name="Marr M."/>
            <person name="Pincus D."/>
            <person name="Putnam N."/>
            <person name="Rokas A."/>
            <person name="Wright K.J."/>
            <person name="Zuzow R."/>
            <person name="Dirks W."/>
            <person name="Good M."/>
            <person name="Goodstein D."/>
            <person name="Lemons D."/>
            <person name="Li W."/>
            <person name="Lyons J.B."/>
            <person name="Morris A."/>
            <person name="Nichols S."/>
            <person name="Richter D.J."/>
            <person name="Salamov A."/>
            <person name="Bork P."/>
            <person name="Lim W.A."/>
            <person name="Manning G."/>
            <person name="Miller W.T."/>
            <person name="McGinnis W."/>
            <person name="Shapiro H."/>
            <person name="Tjian R."/>
            <person name="Grigoriev I.V."/>
            <person name="Rokhsar D."/>
        </authorList>
    </citation>
    <scope>NUCLEOTIDE SEQUENCE [LARGE SCALE GENOMIC DNA]</scope>
    <source>
        <strain evidence="17">MX1 / ATCC 50154</strain>
    </source>
</reference>
<dbReference type="InterPro" id="IPR045846">
    <property type="entry name" value="POLBc_alpha"/>
</dbReference>
<dbReference type="SUPFAM" id="SSF53098">
    <property type="entry name" value="Ribonuclease H-like"/>
    <property type="match status" value="1"/>
</dbReference>
<dbReference type="Gene3D" id="1.10.132.60">
    <property type="entry name" value="DNA polymerase family B, C-terminal domain"/>
    <property type="match status" value="1"/>
</dbReference>
<dbReference type="CDD" id="cd05532">
    <property type="entry name" value="POLBc_alpha"/>
    <property type="match status" value="1"/>
</dbReference>
<dbReference type="GO" id="GO:0003688">
    <property type="term" value="F:DNA replication origin binding"/>
    <property type="evidence" value="ECO:0000318"/>
    <property type="project" value="GO_Central"/>
</dbReference>
<evidence type="ECO:0000313" key="16">
    <source>
        <dbReference type="EMBL" id="EDQ91007.1"/>
    </source>
</evidence>
<evidence type="ECO:0000256" key="9">
    <source>
        <dbReference type="ARBA" id="ARBA00022932"/>
    </source>
</evidence>
<dbReference type="GO" id="GO:0003887">
    <property type="term" value="F:DNA-directed DNA polymerase activity"/>
    <property type="evidence" value="ECO:0000318"/>
    <property type="project" value="GO_Central"/>
</dbReference>
<dbReference type="InterPro" id="IPR012337">
    <property type="entry name" value="RNaseH-like_sf"/>
</dbReference>
<proteinExistence type="inferred from homology"/>
<dbReference type="InParanoid" id="A9UV20"/>
<evidence type="ECO:0000256" key="2">
    <source>
        <dbReference type="ARBA" id="ARBA00005755"/>
    </source>
</evidence>
<dbReference type="InterPro" id="IPR043502">
    <property type="entry name" value="DNA/RNA_pol_sf"/>
</dbReference>
<dbReference type="PANTHER" id="PTHR45861">
    <property type="entry name" value="DNA POLYMERASE ALPHA CATALYTIC SUBUNIT"/>
    <property type="match status" value="1"/>
</dbReference>
<dbReference type="SMART" id="SM00486">
    <property type="entry name" value="POLBc"/>
    <property type="match status" value="1"/>
</dbReference>
<feature type="non-terminal residue" evidence="16">
    <location>
        <position position="1"/>
    </location>
</feature>
<dbReference type="GO" id="GO:0006272">
    <property type="term" value="P:leading strand elongation"/>
    <property type="evidence" value="ECO:0000318"/>
    <property type="project" value="GO_Central"/>
</dbReference>
<dbReference type="GO" id="GO:0003697">
    <property type="term" value="F:single-stranded DNA binding"/>
    <property type="evidence" value="ECO:0000318"/>
    <property type="project" value="GO_Central"/>
</dbReference>
<feature type="domain" description="DNA-directed DNA polymerase family B multifunctional" evidence="13">
    <location>
        <begin position="468"/>
        <end position="916"/>
    </location>
</feature>
<dbReference type="Gene3D" id="3.90.1600.10">
    <property type="entry name" value="Palm domain of DNA polymerase"/>
    <property type="match status" value="2"/>
</dbReference>
<evidence type="ECO:0000313" key="17">
    <source>
        <dbReference type="Proteomes" id="UP000001357"/>
    </source>
</evidence>
<evidence type="ECO:0000256" key="3">
    <source>
        <dbReference type="ARBA" id="ARBA00022679"/>
    </source>
</evidence>
<feature type="non-terminal residue" evidence="16">
    <location>
        <position position="1089"/>
    </location>
</feature>
<dbReference type="PANTHER" id="PTHR45861:SF1">
    <property type="entry name" value="DNA POLYMERASE ALPHA CATALYTIC SUBUNIT"/>
    <property type="match status" value="1"/>
</dbReference>
<evidence type="ECO:0000256" key="11">
    <source>
        <dbReference type="ARBA" id="ARBA00023242"/>
    </source>
</evidence>
<evidence type="ECO:0000256" key="10">
    <source>
        <dbReference type="ARBA" id="ARBA00023125"/>
    </source>
</evidence>
<dbReference type="Proteomes" id="UP000001357">
    <property type="component" value="Unassembled WGS sequence"/>
</dbReference>
<feature type="domain" description="Zinc finger DNA-directed DNA polymerase family B alpha" evidence="15">
    <location>
        <begin position="954"/>
        <end position="1089"/>
    </location>
</feature>
<dbReference type="SUPFAM" id="SSF56672">
    <property type="entry name" value="DNA/RNA polymerases"/>
    <property type="match status" value="1"/>
</dbReference>
<sequence>VQVDSTKLPLDTLESGEEVLHMYWLDAFEVSRNCGDGSIYLFGKVYHPESETYISCCLTVANLERNIFVVPRRLRLDREGVETNEAVSMADVYEEMGQIMSRYKINPFLSKPVKRKYAFDKTDVPEEVDVLKIKYSGTLPALPGDLSGQTFSHVFGTNISPLERFLMKRDLMGPCWLRIKNVKGATKNISWCKLEALAVDPKSISKVEDPPAAPPLTVMALSLQTILNHKTHMHEILAMTGLVHQEVQLDGNTSKPTEQLSQITNIRKLGDNPFPLDFAVKLQQQKRSVTTLPNERALISHFLVKLQKIDPDVIVGHNIFGFDLDVLLHRIKELRIPHWSRIGRLHRTVLPNLKSGIGLQSNVAMERDLLAGRLVMDMQTSSRELIRQVSYDLTALTQSQTKAPPAISPASSKLSQTMFMLQQISNTQSLLKLVDHVERDAYLILSLMFKLNVLPLMKQITNITGGLMSRTLSRGRSDRNEFLLCHEFHRRKYIVPDKPTWAEKQAIKNSKQGKKADNLADEPVRRKPAYSGGLVLEPKKGFYDKLILLLDFNSLYPSIIQEYNLCFTTVGRNDGQPKSSEEEDAIAEVPDSALPRGVLPHLLRTLIAKRRQVKALIKSEADASKLAEYDIRQKALKLTANSMYGCLGFTGSRFYAKAIAALVTSKGREILQKTVDLTQDKLGLEVIYGDTDSIMVNSRCTDYSEAVTLANQVKKEVNSLYSELEIDLDGIYKTMLLLKKKKYAALMMDMSKGKVTLTKEVKGLDIVRRDWSALAADAGNWILNQVLNQEQDSTESLVETCHEHLRQVSEDVRTENKVPLEKFIIFKSLTKDPSAYGDAKALPHVQVALRMKAAGKSVRMHDTIPYIVCEDGTSNGATQRGYHPDELRKNEHLKIDYEYYLKSQVHPVVSRLLEPIEGTDNVKIAECLGLDTTTFKRAYEVTDVDTDMTMVLSTQLSDEERFKTAEPLTVTCRKCGHRTDLPGVFRMKDGVRQCGLLCPNAECTASFEPVYLSNLMQLEARKYIARYYDAALICDDAGCPRGHRETRDLSVLGRRCLDPSCRGTLQQVYSDKQLYTQLCYFRNLFDVEH</sequence>
<evidence type="ECO:0000256" key="5">
    <source>
        <dbReference type="ARBA" id="ARBA00022705"/>
    </source>
</evidence>
<dbReference type="Gene3D" id="3.30.420.10">
    <property type="entry name" value="Ribonuclease H-like superfamily/Ribonuclease H"/>
    <property type="match status" value="1"/>
</dbReference>
<dbReference type="GO" id="GO:0000166">
    <property type="term" value="F:nucleotide binding"/>
    <property type="evidence" value="ECO:0007669"/>
    <property type="project" value="InterPro"/>
</dbReference>
<dbReference type="InterPro" id="IPR015088">
    <property type="entry name" value="Znf_DNA-dir_DNA_pol_B_alpha"/>
</dbReference>
<dbReference type="FunFam" id="3.30.70.2820:FF:000001">
    <property type="entry name" value="DNA polymerase"/>
    <property type="match status" value="1"/>
</dbReference>
<evidence type="ECO:0000256" key="4">
    <source>
        <dbReference type="ARBA" id="ARBA00022695"/>
    </source>
</evidence>
<dbReference type="InterPro" id="IPR006134">
    <property type="entry name" value="DNA-dir_DNA_pol_B_multi_dom"/>
</dbReference>
<dbReference type="InterPro" id="IPR036397">
    <property type="entry name" value="RNaseH_sf"/>
</dbReference>
<keyword evidence="6" id="KW-0479">Metal-binding</keyword>
<keyword evidence="10 12" id="KW-0238">DNA-binding</keyword>
<dbReference type="InterPro" id="IPR023211">
    <property type="entry name" value="DNA_pol_palm_dom_sf"/>
</dbReference>
<dbReference type="Pfam" id="PF00136">
    <property type="entry name" value="DNA_pol_B"/>
    <property type="match status" value="1"/>
</dbReference>
<evidence type="ECO:0000259" key="15">
    <source>
        <dbReference type="Pfam" id="PF08996"/>
    </source>
</evidence>
<dbReference type="InterPro" id="IPR006172">
    <property type="entry name" value="DNA-dir_DNA_pol_B"/>
</dbReference>
<dbReference type="EC" id="2.7.7.7" evidence="12"/>
<dbReference type="InterPro" id="IPR017964">
    <property type="entry name" value="DNA-dir_DNA_pol_B_CS"/>
</dbReference>
<keyword evidence="9 12" id="KW-0239">DNA-directed DNA polymerase</keyword>
<comment type="catalytic activity">
    <reaction evidence="12">
        <text>DNA(n) + a 2'-deoxyribonucleoside 5'-triphosphate = DNA(n+1) + diphosphate</text>
        <dbReference type="Rhea" id="RHEA:22508"/>
        <dbReference type="Rhea" id="RHEA-COMP:17339"/>
        <dbReference type="Rhea" id="RHEA-COMP:17340"/>
        <dbReference type="ChEBI" id="CHEBI:33019"/>
        <dbReference type="ChEBI" id="CHEBI:61560"/>
        <dbReference type="ChEBI" id="CHEBI:173112"/>
        <dbReference type="EC" id="2.7.7.7"/>
    </reaction>
</comment>
<keyword evidence="3 12" id="KW-0808">Transferase</keyword>
<dbReference type="GO" id="GO:1902975">
    <property type="term" value="P:mitotic DNA replication initiation"/>
    <property type="evidence" value="ECO:0007669"/>
    <property type="project" value="InterPro"/>
</dbReference>
<keyword evidence="4 12" id="KW-0548">Nucleotidyltransferase</keyword>
<keyword evidence="17" id="KW-1185">Reference proteome</keyword>
<dbReference type="Gene3D" id="3.30.70.2820">
    <property type="match status" value="1"/>
</dbReference>
<comment type="similarity">
    <text evidence="2 12">Belongs to the DNA polymerase type-B family.</text>
</comment>
<dbReference type="FunFam" id="1.10.132.60:FF:000004">
    <property type="entry name" value="DNA polymerase"/>
    <property type="match status" value="1"/>
</dbReference>
<dbReference type="EMBL" id="CH991546">
    <property type="protein sequence ID" value="EDQ91007.1"/>
    <property type="molecule type" value="Genomic_DNA"/>
</dbReference>
<evidence type="ECO:0000256" key="1">
    <source>
        <dbReference type="ARBA" id="ARBA00004123"/>
    </source>
</evidence>
<dbReference type="GO" id="GO:0005658">
    <property type="term" value="C:alpha DNA polymerase:primase complex"/>
    <property type="evidence" value="ECO:0000318"/>
    <property type="project" value="GO_Central"/>
</dbReference>
<dbReference type="GeneID" id="5889687"/>
<dbReference type="STRING" id="81824.A9UV20"/>